<keyword evidence="2" id="KW-0472">Membrane</keyword>
<gene>
    <name evidence="3" type="ORF">CY34DRAFT_110399</name>
</gene>
<evidence type="ECO:0000313" key="4">
    <source>
        <dbReference type="Proteomes" id="UP000054485"/>
    </source>
</evidence>
<proteinExistence type="predicted"/>
<feature type="transmembrane region" description="Helical" evidence="2">
    <location>
        <begin position="13"/>
        <end position="31"/>
    </location>
</feature>
<protein>
    <submittedName>
        <fullName evidence="3">Uncharacterized protein</fullName>
    </submittedName>
</protein>
<name>A0A0D0AQ69_9AGAM</name>
<evidence type="ECO:0000256" key="2">
    <source>
        <dbReference type="SAM" id="Phobius"/>
    </source>
</evidence>
<evidence type="ECO:0000313" key="3">
    <source>
        <dbReference type="EMBL" id="KIK34118.1"/>
    </source>
</evidence>
<keyword evidence="4" id="KW-1185">Reference proteome</keyword>
<evidence type="ECO:0000256" key="1">
    <source>
        <dbReference type="SAM" id="MobiDB-lite"/>
    </source>
</evidence>
<accession>A0A0D0AQ69</accession>
<dbReference type="HOGENOM" id="CLU_1897592_0_0_1"/>
<organism evidence="3 4">
    <name type="scientific">Suillus luteus UH-Slu-Lm8-n1</name>
    <dbReference type="NCBI Taxonomy" id="930992"/>
    <lineage>
        <taxon>Eukaryota</taxon>
        <taxon>Fungi</taxon>
        <taxon>Dikarya</taxon>
        <taxon>Basidiomycota</taxon>
        <taxon>Agaricomycotina</taxon>
        <taxon>Agaricomycetes</taxon>
        <taxon>Agaricomycetidae</taxon>
        <taxon>Boletales</taxon>
        <taxon>Suillineae</taxon>
        <taxon>Suillaceae</taxon>
        <taxon>Suillus</taxon>
    </lineage>
</organism>
<keyword evidence="2" id="KW-1133">Transmembrane helix</keyword>
<feature type="region of interest" description="Disordered" evidence="1">
    <location>
        <begin position="62"/>
        <end position="92"/>
    </location>
</feature>
<sequence length="134" mass="14034">MATGRLRHIGGDVAVIGLRGIIIAWGAVAVMRLNWGREFSGGVGDLLDTLPEWRLSEYDGTGKACTKGGGESGAGGIACSSAGGGEEVSDELRSEEINDGAVRLFFVPEPLVPTARAIAARVAELELRREPGER</sequence>
<keyword evidence="2" id="KW-0812">Transmembrane</keyword>
<dbReference type="Proteomes" id="UP000054485">
    <property type="component" value="Unassembled WGS sequence"/>
</dbReference>
<dbReference type="AlphaFoldDB" id="A0A0D0AQ69"/>
<feature type="compositionally biased region" description="Gly residues" evidence="1">
    <location>
        <begin position="67"/>
        <end position="86"/>
    </location>
</feature>
<dbReference type="InParanoid" id="A0A0D0AQ69"/>
<dbReference type="EMBL" id="KN835806">
    <property type="protein sequence ID" value="KIK34118.1"/>
    <property type="molecule type" value="Genomic_DNA"/>
</dbReference>
<reference evidence="3 4" key="1">
    <citation type="submission" date="2014-04" db="EMBL/GenBank/DDBJ databases">
        <authorList>
            <consortium name="DOE Joint Genome Institute"/>
            <person name="Kuo A."/>
            <person name="Ruytinx J."/>
            <person name="Rineau F."/>
            <person name="Colpaert J."/>
            <person name="Kohler A."/>
            <person name="Nagy L.G."/>
            <person name="Floudas D."/>
            <person name="Copeland A."/>
            <person name="Barry K.W."/>
            <person name="Cichocki N."/>
            <person name="Veneault-Fourrey C."/>
            <person name="LaButti K."/>
            <person name="Lindquist E.A."/>
            <person name="Lipzen A."/>
            <person name="Lundell T."/>
            <person name="Morin E."/>
            <person name="Murat C."/>
            <person name="Sun H."/>
            <person name="Tunlid A."/>
            <person name="Henrissat B."/>
            <person name="Grigoriev I.V."/>
            <person name="Hibbett D.S."/>
            <person name="Martin F."/>
            <person name="Nordberg H.P."/>
            <person name="Cantor M.N."/>
            <person name="Hua S.X."/>
        </authorList>
    </citation>
    <scope>NUCLEOTIDE SEQUENCE [LARGE SCALE GENOMIC DNA]</scope>
    <source>
        <strain evidence="3 4">UH-Slu-Lm8-n1</strain>
    </source>
</reference>
<reference evidence="4" key="2">
    <citation type="submission" date="2015-01" db="EMBL/GenBank/DDBJ databases">
        <title>Evolutionary Origins and Diversification of the Mycorrhizal Mutualists.</title>
        <authorList>
            <consortium name="DOE Joint Genome Institute"/>
            <consortium name="Mycorrhizal Genomics Consortium"/>
            <person name="Kohler A."/>
            <person name="Kuo A."/>
            <person name="Nagy L.G."/>
            <person name="Floudas D."/>
            <person name="Copeland A."/>
            <person name="Barry K.W."/>
            <person name="Cichocki N."/>
            <person name="Veneault-Fourrey C."/>
            <person name="LaButti K."/>
            <person name="Lindquist E.A."/>
            <person name="Lipzen A."/>
            <person name="Lundell T."/>
            <person name="Morin E."/>
            <person name="Murat C."/>
            <person name="Riley R."/>
            <person name="Ohm R."/>
            <person name="Sun H."/>
            <person name="Tunlid A."/>
            <person name="Henrissat B."/>
            <person name="Grigoriev I.V."/>
            <person name="Hibbett D.S."/>
            <person name="Martin F."/>
        </authorList>
    </citation>
    <scope>NUCLEOTIDE SEQUENCE [LARGE SCALE GENOMIC DNA]</scope>
    <source>
        <strain evidence="4">UH-Slu-Lm8-n1</strain>
    </source>
</reference>